<evidence type="ECO:0000313" key="4">
    <source>
        <dbReference type="Proteomes" id="UP000187172"/>
    </source>
</evidence>
<gene>
    <name evidence="3" type="ORF">BK138_16365</name>
</gene>
<organism evidence="3 4">
    <name type="scientific">Paenibacillus rhizosphaerae</name>
    <dbReference type="NCBI Taxonomy" id="297318"/>
    <lineage>
        <taxon>Bacteria</taxon>
        <taxon>Bacillati</taxon>
        <taxon>Bacillota</taxon>
        <taxon>Bacilli</taxon>
        <taxon>Bacillales</taxon>
        <taxon>Paenibacillaceae</taxon>
        <taxon>Paenibacillus</taxon>
    </lineage>
</organism>
<dbReference type="SMART" id="SM00422">
    <property type="entry name" value="HTH_MERR"/>
    <property type="match status" value="1"/>
</dbReference>
<proteinExistence type="predicted"/>
<sequence length="240" mass="28407">MKTWKVGEIAKLTGLTVRTLHHYDEIGLLHPTLTSEKGHRLYVEDDLQRLHHIILLKQLGISLEEVKRSVTDPEFNPLHLLEHQLARINEHIQMQLDVRDRLNNIYSLMQLGQPVDSIRFIEVVQLINMSRSQHFSREMARNIQQNYTSMNLEQMREKEEEFRRLISGFRSEMEKGTPEHHPTVLALARRWKSCFQDAAGDYDLLSRSAESYYREHSDQALRFGMDRELYQFIRKAVLKI</sequence>
<reference evidence="3 4" key="1">
    <citation type="submission" date="2016-11" db="EMBL/GenBank/DDBJ databases">
        <title>Paenibacillus species isolates.</title>
        <authorList>
            <person name="Beno S.M."/>
        </authorList>
    </citation>
    <scope>NUCLEOTIDE SEQUENCE [LARGE SCALE GENOMIC DNA]</scope>
    <source>
        <strain evidence="3 4">FSL R5-0378</strain>
    </source>
</reference>
<evidence type="ECO:0000256" key="1">
    <source>
        <dbReference type="ARBA" id="ARBA00023125"/>
    </source>
</evidence>
<dbReference type="GO" id="GO:0003677">
    <property type="term" value="F:DNA binding"/>
    <property type="evidence" value="ECO:0007669"/>
    <property type="project" value="UniProtKB-KW"/>
</dbReference>
<dbReference type="InterPro" id="IPR012925">
    <property type="entry name" value="TipAS_dom"/>
</dbReference>
<dbReference type="STRING" id="297318.BK138_16365"/>
<dbReference type="Gene3D" id="1.10.1660.10">
    <property type="match status" value="1"/>
</dbReference>
<evidence type="ECO:0000259" key="2">
    <source>
        <dbReference type="PROSITE" id="PS50937"/>
    </source>
</evidence>
<dbReference type="PRINTS" id="PR00040">
    <property type="entry name" value="HTHMERR"/>
</dbReference>
<dbReference type="InterPro" id="IPR009061">
    <property type="entry name" value="DNA-bd_dom_put_sf"/>
</dbReference>
<dbReference type="EMBL" id="MRTP01000003">
    <property type="protein sequence ID" value="OMF54725.1"/>
    <property type="molecule type" value="Genomic_DNA"/>
</dbReference>
<name>A0A1R1ESD2_9BACL</name>
<evidence type="ECO:0000313" key="3">
    <source>
        <dbReference type="EMBL" id="OMF54725.1"/>
    </source>
</evidence>
<dbReference type="RefSeq" id="WP_076170625.1">
    <property type="nucleotide sequence ID" value="NZ_MRTP01000003.1"/>
</dbReference>
<dbReference type="SUPFAM" id="SSF46955">
    <property type="entry name" value="Putative DNA-binding domain"/>
    <property type="match status" value="1"/>
</dbReference>
<keyword evidence="4" id="KW-1185">Reference proteome</keyword>
<dbReference type="GO" id="GO:0003700">
    <property type="term" value="F:DNA-binding transcription factor activity"/>
    <property type="evidence" value="ECO:0007669"/>
    <property type="project" value="InterPro"/>
</dbReference>
<accession>A0A1R1ESD2</accession>
<keyword evidence="1" id="KW-0238">DNA-binding</keyword>
<comment type="caution">
    <text evidence="3">The sequence shown here is derived from an EMBL/GenBank/DDBJ whole genome shotgun (WGS) entry which is preliminary data.</text>
</comment>
<dbReference type="PROSITE" id="PS50937">
    <property type="entry name" value="HTH_MERR_2"/>
    <property type="match status" value="1"/>
</dbReference>
<dbReference type="PANTHER" id="PTHR30204">
    <property type="entry name" value="REDOX-CYCLING DRUG-SENSING TRANSCRIPTIONAL ACTIVATOR SOXR"/>
    <property type="match status" value="1"/>
</dbReference>
<dbReference type="InterPro" id="IPR047057">
    <property type="entry name" value="MerR_fam"/>
</dbReference>
<dbReference type="PANTHER" id="PTHR30204:SF90">
    <property type="entry name" value="HTH-TYPE TRANSCRIPTIONAL ACTIVATOR MTA"/>
    <property type="match status" value="1"/>
</dbReference>
<dbReference type="Proteomes" id="UP000187172">
    <property type="component" value="Unassembled WGS sequence"/>
</dbReference>
<dbReference type="Pfam" id="PF07739">
    <property type="entry name" value="TipAS"/>
    <property type="match status" value="1"/>
</dbReference>
<feature type="domain" description="HTH merR-type" evidence="2">
    <location>
        <begin position="3"/>
        <end position="72"/>
    </location>
</feature>
<dbReference type="PROSITE" id="PS00552">
    <property type="entry name" value="HTH_MERR_1"/>
    <property type="match status" value="1"/>
</dbReference>
<dbReference type="Pfam" id="PF13411">
    <property type="entry name" value="MerR_1"/>
    <property type="match status" value="1"/>
</dbReference>
<protein>
    <recommendedName>
        <fullName evidence="2">HTH merR-type domain-containing protein</fullName>
    </recommendedName>
</protein>
<dbReference type="InterPro" id="IPR000551">
    <property type="entry name" value="MerR-type_HTH_dom"/>
</dbReference>
<dbReference type="AlphaFoldDB" id="A0A1R1ESD2"/>